<name>A0ACC1RNS9_9APHY</name>
<keyword evidence="2" id="KW-1185">Reference proteome</keyword>
<gene>
    <name evidence="1" type="ORF">NM688_g9093</name>
</gene>
<comment type="caution">
    <text evidence="1">The sequence shown here is derived from an EMBL/GenBank/DDBJ whole genome shotgun (WGS) entry which is preliminary data.</text>
</comment>
<evidence type="ECO:0000313" key="1">
    <source>
        <dbReference type="EMBL" id="KAJ3520894.1"/>
    </source>
</evidence>
<dbReference type="EMBL" id="JANHOG010002691">
    <property type="protein sequence ID" value="KAJ3520894.1"/>
    <property type="molecule type" value="Genomic_DNA"/>
</dbReference>
<reference evidence="1" key="1">
    <citation type="submission" date="2022-07" db="EMBL/GenBank/DDBJ databases">
        <title>Genome Sequence of Phlebia brevispora.</title>
        <authorList>
            <person name="Buettner E."/>
        </authorList>
    </citation>
    <scope>NUCLEOTIDE SEQUENCE</scope>
    <source>
        <strain evidence="1">MPL23</strain>
    </source>
</reference>
<organism evidence="1 2">
    <name type="scientific">Phlebia brevispora</name>
    <dbReference type="NCBI Taxonomy" id="194682"/>
    <lineage>
        <taxon>Eukaryota</taxon>
        <taxon>Fungi</taxon>
        <taxon>Dikarya</taxon>
        <taxon>Basidiomycota</taxon>
        <taxon>Agaricomycotina</taxon>
        <taxon>Agaricomycetes</taxon>
        <taxon>Polyporales</taxon>
        <taxon>Meruliaceae</taxon>
        <taxon>Phlebia</taxon>
    </lineage>
</organism>
<proteinExistence type="predicted"/>
<accession>A0ACC1RNS9</accession>
<protein>
    <submittedName>
        <fullName evidence="1">Uncharacterized protein</fullName>
    </submittedName>
</protein>
<dbReference type="Proteomes" id="UP001148662">
    <property type="component" value="Unassembled WGS sequence"/>
</dbReference>
<sequence length="313" mass="34767">MPLLLPSIIANAGRVQQPFVLLQSSLAQSCIPVLRSIISESKTRVILFTFLHHPSFLLDPQKCAHVQVLDLTDRVPGYSSGAECRQTVLRMLRESTNGPVTVVVDSADTLTSDLGSLSTTLLFLSEILSIIHERGSRSRLVLHMLSSCPLRDIVSQTRFSASLTSLTSYPPVLLEHVAAEYMTPPPPLSPPEKFWGVFMPIAQRHHEAEKLVFSEGARGCGEEEFAVEVLIRGANDLGRRRGIERLLEGWSTLSASPCELSELQSFKSLWSRRPAQQRAPDPTQSVPFNLNLTPAQQQSRSKVPLPYLPERQR</sequence>
<evidence type="ECO:0000313" key="2">
    <source>
        <dbReference type="Proteomes" id="UP001148662"/>
    </source>
</evidence>